<evidence type="ECO:0000256" key="1">
    <source>
        <dbReference type="ARBA" id="ARBA00004141"/>
    </source>
</evidence>
<evidence type="ECO:0000313" key="12">
    <source>
        <dbReference type="Proteomes" id="UP000650467"/>
    </source>
</evidence>
<organism evidence="11 12">
    <name type="scientific">Chlamydomonas incerta</name>
    <dbReference type="NCBI Taxonomy" id="51695"/>
    <lineage>
        <taxon>Eukaryota</taxon>
        <taxon>Viridiplantae</taxon>
        <taxon>Chlorophyta</taxon>
        <taxon>core chlorophytes</taxon>
        <taxon>Chlorophyceae</taxon>
        <taxon>CS clade</taxon>
        <taxon>Chlamydomonadales</taxon>
        <taxon>Chlamydomonadaceae</taxon>
        <taxon>Chlamydomonas</taxon>
    </lineage>
</organism>
<dbReference type="InterPro" id="IPR022764">
    <property type="entry name" value="Peptidase_S54_rhomboid_dom"/>
</dbReference>
<dbReference type="PROSITE" id="PS50030">
    <property type="entry name" value="UBA"/>
    <property type="match status" value="1"/>
</dbReference>
<dbReference type="Gene3D" id="1.10.8.10">
    <property type="entry name" value="DNA helicase RuvA subunit, C-terminal domain"/>
    <property type="match status" value="1"/>
</dbReference>
<dbReference type="InterPro" id="IPR035952">
    <property type="entry name" value="Rhomboid-like_sf"/>
</dbReference>
<accession>A0A835VN40</accession>
<feature type="transmembrane region" description="Helical" evidence="9">
    <location>
        <begin position="142"/>
        <end position="173"/>
    </location>
</feature>
<dbReference type="EMBL" id="JAEHOC010000089">
    <property type="protein sequence ID" value="KAG2422952.1"/>
    <property type="molecule type" value="Genomic_DNA"/>
</dbReference>
<keyword evidence="3" id="KW-0645">Protease</keyword>
<evidence type="ECO:0000256" key="4">
    <source>
        <dbReference type="ARBA" id="ARBA00022692"/>
    </source>
</evidence>
<dbReference type="PANTHER" id="PTHR43066">
    <property type="entry name" value="RHOMBOID-RELATED PROTEIN"/>
    <property type="match status" value="1"/>
</dbReference>
<evidence type="ECO:0000256" key="7">
    <source>
        <dbReference type="ARBA" id="ARBA00023136"/>
    </source>
</evidence>
<keyword evidence="5" id="KW-0378">Hydrolase</keyword>
<feature type="transmembrane region" description="Helical" evidence="9">
    <location>
        <begin position="12"/>
        <end position="30"/>
    </location>
</feature>
<name>A0A835VN40_CHLIN</name>
<dbReference type="GO" id="GO:0004252">
    <property type="term" value="F:serine-type endopeptidase activity"/>
    <property type="evidence" value="ECO:0007669"/>
    <property type="project" value="InterPro"/>
</dbReference>
<proteinExistence type="inferred from homology"/>
<feature type="region of interest" description="Disordered" evidence="8">
    <location>
        <begin position="211"/>
        <end position="245"/>
    </location>
</feature>
<feature type="transmembrane region" description="Helical" evidence="9">
    <location>
        <begin position="77"/>
        <end position="96"/>
    </location>
</feature>
<dbReference type="InterPro" id="IPR015940">
    <property type="entry name" value="UBA"/>
</dbReference>
<dbReference type="GO" id="GO:0006508">
    <property type="term" value="P:proteolysis"/>
    <property type="evidence" value="ECO:0007669"/>
    <property type="project" value="UniProtKB-KW"/>
</dbReference>
<dbReference type="OrthoDB" id="272778at2759"/>
<dbReference type="SUPFAM" id="SSF46934">
    <property type="entry name" value="UBA-like"/>
    <property type="match status" value="1"/>
</dbReference>
<evidence type="ECO:0000313" key="11">
    <source>
        <dbReference type="EMBL" id="KAG2422952.1"/>
    </source>
</evidence>
<keyword evidence="4 9" id="KW-0812">Transmembrane</keyword>
<sequence>MPTITGFRHAPVSKGIIFLSAGASILSQAARASRRVQLVPGVLSRALVFRSPAELLFGTLVLYYFRVLERESGSNKFGAFAAASTGISALLQWVAARSGLAASGLPSGPYGLIFAAFVQYFFQVPASNKVVVWPGWRLSDKVFLYLVGLQLLLSGGTSSLLAGCSGLAAGLLWRANVAGLKRFRLPGFVARFFSATLGALLGGDAAPAQPGAHGTAAGAGHQRRGGANAAAGPGTRPAAAAAPAPGAGAVSGAGGGAAAHLPPPSPEAVEQLVAMGFGAAESERALQLAHNDVQAAIGLLLNN</sequence>
<dbReference type="Pfam" id="PF01694">
    <property type="entry name" value="Rhomboid"/>
    <property type="match status" value="1"/>
</dbReference>
<keyword evidence="6 9" id="KW-1133">Transmembrane helix</keyword>
<feature type="transmembrane region" description="Helical" evidence="9">
    <location>
        <begin position="103"/>
        <end position="122"/>
    </location>
</feature>
<dbReference type="SUPFAM" id="SSF144091">
    <property type="entry name" value="Rhomboid-like"/>
    <property type="match status" value="1"/>
</dbReference>
<keyword evidence="12" id="KW-1185">Reference proteome</keyword>
<gene>
    <name evidence="11" type="ORF">HXX76_015623</name>
</gene>
<comment type="caution">
    <text evidence="11">The sequence shown here is derived from an EMBL/GenBank/DDBJ whole genome shotgun (WGS) entry which is preliminary data.</text>
</comment>
<dbReference type="SMART" id="SM00165">
    <property type="entry name" value="UBA"/>
    <property type="match status" value="1"/>
</dbReference>
<feature type="domain" description="UBA" evidence="10">
    <location>
        <begin position="263"/>
        <end position="303"/>
    </location>
</feature>
<dbReference type="AlphaFoldDB" id="A0A835VN40"/>
<dbReference type="Proteomes" id="UP000650467">
    <property type="component" value="Unassembled WGS sequence"/>
</dbReference>
<comment type="subcellular location">
    <subcellularLocation>
        <location evidence="1">Membrane</location>
        <topology evidence="1">Multi-pass membrane protein</topology>
    </subcellularLocation>
</comment>
<evidence type="ECO:0000259" key="10">
    <source>
        <dbReference type="PROSITE" id="PS50030"/>
    </source>
</evidence>
<evidence type="ECO:0000256" key="5">
    <source>
        <dbReference type="ARBA" id="ARBA00022801"/>
    </source>
</evidence>
<reference evidence="11" key="1">
    <citation type="journal article" date="2020" name="bioRxiv">
        <title>Comparative genomics of Chlamydomonas.</title>
        <authorList>
            <person name="Craig R.J."/>
            <person name="Hasan A.R."/>
            <person name="Ness R.W."/>
            <person name="Keightley P.D."/>
        </authorList>
    </citation>
    <scope>NUCLEOTIDE SEQUENCE</scope>
    <source>
        <strain evidence="11">SAG 7.73</strain>
    </source>
</reference>
<dbReference type="Pfam" id="PF00627">
    <property type="entry name" value="UBA"/>
    <property type="match status" value="1"/>
</dbReference>
<evidence type="ECO:0000256" key="2">
    <source>
        <dbReference type="ARBA" id="ARBA00009045"/>
    </source>
</evidence>
<evidence type="ECO:0000256" key="8">
    <source>
        <dbReference type="SAM" id="MobiDB-lite"/>
    </source>
</evidence>
<evidence type="ECO:0000256" key="6">
    <source>
        <dbReference type="ARBA" id="ARBA00022989"/>
    </source>
</evidence>
<dbReference type="PANTHER" id="PTHR43066:SF1">
    <property type="entry name" value="RHOMBOID PROTEIN 2"/>
    <property type="match status" value="1"/>
</dbReference>
<comment type="similarity">
    <text evidence="2">Belongs to the peptidase S54 family.</text>
</comment>
<evidence type="ECO:0000256" key="3">
    <source>
        <dbReference type="ARBA" id="ARBA00022670"/>
    </source>
</evidence>
<dbReference type="InterPro" id="IPR009060">
    <property type="entry name" value="UBA-like_sf"/>
</dbReference>
<keyword evidence="7 9" id="KW-0472">Membrane</keyword>
<protein>
    <recommendedName>
        <fullName evidence="10">UBA domain-containing protein</fullName>
    </recommendedName>
</protein>
<feature type="transmembrane region" description="Helical" evidence="9">
    <location>
        <begin position="42"/>
        <end position="65"/>
    </location>
</feature>
<dbReference type="GO" id="GO:0016020">
    <property type="term" value="C:membrane"/>
    <property type="evidence" value="ECO:0007669"/>
    <property type="project" value="UniProtKB-SubCell"/>
</dbReference>
<evidence type="ECO:0000256" key="9">
    <source>
        <dbReference type="SAM" id="Phobius"/>
    </source>
</evidence>